<feature type="region of interest" description="Disordered" evidence="1">
    <location>
        <begin position="287"/>
        <end position="308"/>
    </location>
</feature>
<proteinExistence type="predicted"/>
<evidence type="ECO:0000256" key="1">
    <source>
        <dbReference type="SAM" id="MobiDB-lite"/>
    </source>
</evidence>
<sequence>MADVLTEVTAIRYLNPLRAGGSVPGIVEADDLGTYVVKFTGAAQGRKALVAEVIVGELARRLGLRVPELVLVDFDPAVAAEEPDAEIQDMLRASVGHNLGMDYLPGARDFDPEGGAGGKPPMVDVHPVEAGQVVWLDALTGNVDRSVHNPNLMVWHGRLWLIDNGAGLIFHHRWSGAHASLLKRYDLSNHALAGFAPDVPAADARLAPLVTPELLREVVASVPGQWLADEPGFGTVDEVREAYVRHLAARARQSAAWLPEGFATPEQLRRTEAERAAATRAGRPAWLRHVPDLHGKPSAAPDWSRHVD</sequence>
<organism evidence="3 4">
    <name type="scientific">Kitasatospora cystarginea</name>
    <dbReference type="NCBI Taxonomy" id="58350"/>
    <lineage>
        <taxon>Bacteria</taxon>
        <taxon>Bacillati</taxon>
        <taxon>Actinomycetota</taxon>
        <taxon>Actinomycetes</taxon>
        <taxon>Kitasatosporales</taxon>
        <taxon>Streptomycetaceae</taxon>
        <taxon>Kitasatospora</taxon>
    </lineage>
</organism>
<dbReference type="Pfam" id="PF20613">
    <property type="entry name" value="HipA_2"/>
    <property type="match status" value="1"/>
</dbReference>
<evidence type="ECO:0000313" key="3">
    <source>
        <dbReference type="EMBL" id="GAA2234635.1"/>
    </source>
</evidence>
<dbReference type="EMBL" id="BAAATR010000004">
    <property type="protein sequence ID" value="GAA2234635.1"/>
    <property type="molecule type" value="Genomic_DNA"/>
</dbReference>
<accession>A0ABN3DKG9</accession>
<comment type="caution">
    <text evidence="3">The sequence shown here is derived from an EMBL/GenBank/DDBJ whole genome shotgun (WGS) entry which is preliminary data.</text>
</comment>
<reference evidence="3 4" key="1">
    <citation type="journal article" date="2019" name="Int. J. Syst. Evol. Microbiol.">
        <title>The Global Catalogue of Microorganisms (GCM) 10K type strain sequencing project: providing services to taxonomists for standard genome sequencing and annotation.</title>
        <authorList>
            <consortium name="The Broad Institute Genomics Platform"/>
            <consortium name="The Broad Institute Genome Sequencing Center for Infectious Disease"/>
            <person name="Wu L."/>
            <person name="Ma J."/>
        </authorList>
    </citation>
    <scope>NUCLEOTIDE SEQUENCE [LARGE SCALE GENOMIC DNA]</scope>
    <source>
        <strain evidence="3 4">JCM 7356</strain>
    </source>
</reference>
<protein>
    <recommendedName>
        <fullName evidence="2">HipA-like kinase domain-containing protein</fullName>
    </recommendedName>
</protein>
<evidence type="ECO:0000313" key="4">
    <source>
        <dbReference type="Proteomes" id="UP001500305"/>
    </source>
</evidence>
<feature type="domain" description="HipA-like kinase" evidence="2">
    <location>
        <begin position="15"/>
        <end position="165"/>
    </location>
</feature>
<dbReference type="Proteomes" id="UP001500305">
    <property type="component" value="Unassembled WGS sequence"/>
</dbReference>
<keyword evidence="4" id="KW-1185">Reference proteome</keyword>
<evidence type="ECO:0000259" key="2">
    <source>
        <dbReference type="Pfam" id="PF20613"/>
    </source>
</evidence>
<name>A0ABN3DKG9_9ACTN</name>
<dbReference type="InterPro" id="IPR046748">
    <property type="entry name" value="HipA_2"/>
</dbReference>
<gene>
    <name evidence="3" type="ORF">GCM10010430_14280</name>
</gene>